<feature type="transmembrane region" description="Helical" evidence="6">
    <location>
        <begin position="76"/>
        <end position="96"/>
    </location>
</feature>
<feature type="transmembrane region" description="Helical" evidence="6">
    <location>
        <begin position="108"/>
        <end position="128"/>
    </location>
</feature>
<dbReference type="Proteomes" id="UP000319502">
    <property type="component" value="Unassembled WGS sequence"/>
</dbReference>
<feature type="transmembrane region" description="Helical" evidence="6">
    <location>
        <begin position="52"/>
        <end position="70"/>
    </location>
</feature>
<evidence type="ECO:0000256" key="2">
    <source>
        <dbReference type="ARBA" id="ARBA00022692"/>
    </source>
</evidence>
<keyword evidence="4 6" id="KW-1133">Transmembrane helix</keyword>
<keyword evidence="3" id="KW-0378">Hydrolase</keyword>
<sequence>MNWRAPLDVYCERTDASLWAEPVNALTNLAFIIVAAWLLRRMDRRTPADLRALAYLIGAVGLGSGVFHTVAQTWAAVLDVVFIAIFVVVFLQRTLVRLIGWRTRRANVAVLGMLVVSATIALTVTLPALNGSELYLGPWLALIALAVICPTPRARRWLAAAAALFGVSMLCRSIDLVVCAAFPLGTHFGWHVNNALVLWCAMRALMLAPRLAR</sequence>
<reference evidence="7 8" key="1">
    <citation type="submission" date="2019-07" db="EMBL/GenBank/DDBJ databases">
        <title>The pathways for chlorine oxyanion respiration interact through the shared metabolite chlorate.</title>
        <authorList>
            <person name="Barnum T.P."/>
            <person name="Cheng Y."/>
            <person name="Hill K.A."/>
            <person name="Lucas L.N."/>
            <person name="Carlson H.K."/>
            <person name="Coates J.D."/>
        </authorList>
    </citation>
    <scope>NUCLEOTIDE SEQUENCE [LARGE SCALE GENOMIC DNA]</scope>
    <source>
        <strain evidence="7 8">SFB-3</strain>
    </source>
</reference>
<evidence type="ECO:0000313" key="8">
    <source>
        <dbReference type="Proteomes" id="UP000319502"/>
    </source>
</evidence>
<dbReference type="GO" id="GO:0006672">
    <property type="term" value="P:ceramide metabolic process"/>
    <property type="evidence" value="ECO:0007669"/>
    <property type="project" value="InterPro"/>
</dbReference>
<dbReference type="AlphaFoldDB" id="A0A557QPB8"/>
<evidence type="ECO:0000256" key="3">
    <source>
        <dbReference type="ARBA" id="ARBA00022801"/>
    </source>
</evidence>
<feature type="transmembrane region" description="Helical" evidence="6">
    <location>
        <begin position="23"/>
        <end position="40"/>
    </location>
</feature>
<keyword evidence="5 6" id="KW-0472">Membrane</keyword>
<dbReference type="OrthoDB" id="277121at2"/>
<evidence type="ECO:0000256" key="5">
    <source>
        <dbReference type="ARBA" id="ARBA00023136"/>
    </source>
</evidence>
<dbReference type="GO" id="GO:0016811">
    <property type="term" value="F:hydrolase activity, acting on carbon-nitrogen (but not peptide) bonds, in linear amides"/>
    <property type="evidence" value="ECO:0007669"/>
    <property type="project" value="InterPro"/>
</dbReference>
<dbReference type="InterPro" id="IPR008901">
    <property type="entry name" value="ACER"/>
</dbReference>
<evidence type="ECO:0000256" key="1">
    <source>
        <dbReference type="ARBA" id="ARBA00004141"/>
    </source>
</evidence>
<proteinExistence type="predicted"/>
<comment type="subcellular location">
    <subcellularLocation>
        <location evidence="1">Membrane</location>
        <topology evidence="1">Multi-pass membrane protein</topology>
    </subcellularLocation>
</comment>
<name>A0A557QPB8_9RHOO</name>
<feature type="transmembrane region" description="Helical" evidence="6">
    <location>
        <begin position="134"/>
        <end position="151"/>
    </location>
</feature>
<accession>A0A557QPB8</accession>
<dbReference type="Pfam" id="PF05875">
    <property type="entry name" value="Ceramidase"/>
    <property type="match status" value="1"/>
</dbReference>
<evidence type="ECO:0000256" key="6">
    <source>
        <dbReference type="SAM" id="Phobius"/>
    </source>
</evidence>
<protein>
    <submittedName>
        <fullName evidence="7">Ceramidase</fullName>
    </submittedName>
</protein>
<gene>
    <name evidence="7" type="ORF">FHP91_12925</name>
</gene>
<dbReference type="EMBL" id="VMNK01000012">
    <property type="protein sequence ID" value="TVO54765.1"/>
    <property type="molecule type" value="Genomic_DNA"/>
</dbReference>
<evidence type="ECO:0000313" key="7">
    <source>
        <dbReference type="EMBL" id="TVO54765.1"/>
    </source>
</evidence>
<organism evidence="7 8">
    <name type="scientific">Denitromonas halophila</name>
    <dbReference type="NCBI Taxonomy" id="1629404"/>
    <lineage>
        <taxon>Bacteria</taxon>
        <taxon>Pseudomonadati</taxon>
        <taxon>Pseudomonadota</taxon>
        <taxon>Betaproteobacteria</taxon>
        <taxon>Rhodocyclales</taxon>
        <taxon>Zoogloeaceae</taxon>
        <taxon>Denitromonas</taxon>
    </lineage>
</organism>
<keyword evidence="8" id="KW-1185">Reference proteome</keyword>
<dbReference type="RefSeq" id="WP_144309991.1">
    <property type="nucleotide sequence ID" value="NZ_VMNK01000012.1"/>
</dbReference>
<keyword evidence="2 6" id="KW-0812">Transmembrane</keyword>
<comment type="caution">
    <text evidence="7">The sequence shown here is derived from an EMBL/GenBank/DDBJ whole genome shotgun (WGS) entry which is preliminary data.</text>
</comment>
<dbReference type="GO" id="GO:0016020">
    <property type="term" value="C:membrane"/>
    <property type="evidence" value="ECO:0007669"/>
    <property type="project" value="UniProtKB-SubCell"/>
</dbReference>
<feature type="transmembrane region" description="Helical" evidence="6">
    <location>
        <begin position="158"/>
        <end position="184"/>
    </location>
</feature>
<evidence type="ECO:0000256" key="4">
    <source>
        <dbReference type="ARBA" id="ARBA00022989"/>
    </source>
</evidence>